<keyword evidence="2" id="KW-0812">Transmembrane</keyword>
<dbReference type="GO" id="GO:0016020">
    <property type="term" value="C:membrane"/>
    <property type="evidence" value="ECO:0007669"/>
    <property type="project" value="UniProtKB-SubCell"/>
</dbReference>
<dbReference type="GO" id="GO:0008028">
    <property type="term" value="F:monocarboxylic acid transmembrane transporter activity"/>
    <property type="evidence" value="ECO:0007669"/>
    <property type="project" value="TreeGrafter"/>
</dbReference>
<comment type="caution">
    <text evidence="4">The sequence shown here is derived from an EMBL/GenBank/DDBJ whole genome shotgun (WGS) entry which is preliminary data.</text>
</comment>
<dbReference type="AlphaFoldDB" id="A0AAV4E0W9"/>
<comment type="subcellular location">
    <subcellularLocation>
        <location evidence="1">Membrane</location>
        <topology evidence="1">Multi-pass membrane protein</topology>
    </subcellularLocation>
</comment>
<protein>
    <submittedName>
        <fullName evidence="4">Monocarboxylate transporter</fullName>
    </submittedName>
</protein>
<feature type="transmembrane region" description="Helical" evidence="2">
    <location>
        <begin position="71"/>
        <end position="97"/>
    </location>
</feature>
<proteinExistence type="predicted"/>
<gene>
    <name evidence="4" type="ORF">PoB_007673700</name>
</gene>
<organism evidence="4 5">
    <name type="scientific">Plakobranchus ocellatus</name>
    <dbReference type="NCBI Taxonomy" id="259542"/>
    <lineage>
        <taxon>Eukaryota</taxon>
        <taxon>Metazoa</taxon>
        <taxon>Spiralia</taxon>
        <taxon>Lophotrochozoa</taxon>
        <taxon>Mollusca</taxon>
        <taxon>Gastropoda</taxon>
        <taxon>Heterobranchia</taxon>
        <taxon>Euthyneura</taxon>
        <taxon>Panpulmonata</taxon>
        <taxon>Sacoglossa</taxon>
        <taxon>Placobranchoidea</taxon>
        <taxon>Plakobranchidae</taxon>
        <taxon>Plakobranchus</taxon>
    </lineage>
</organism>
<keyword evidence="2" id="KW-0472">Membrane</keyword>
<dbReference type="SUPFAM" id="SSF103473">
    <property type="entry name" value="MFS general substrate transporter"/>
    <property type="match status" value="1"/>
</dbReference>
<feature type="transmembrane region" description="Helical" evidence="2">
    <location>
        <begin position="109"/>
        <end position="126"/>
    </location>
</feature>
<sequence>MTYLPAYAVSLGIERTRAAYLISIIGIANVVGRPVAGLITDCMSIPSIWLYSCALVLGAATNFGFALCSSYYLLAACAGIFGFCMGVVVSMRTIVLAEQMGVESLTESFGVVALFQGISFTVWPPIAGGMIDEFKSSRPPFWLTAGMYSIAAICTLCAGWLNKKRVGKEIL</sequence>
<keyword evidence="2" id="KW-1133">Transmembrane helix</keyword>
<dbReference type="InterPro" id="IPR011701">
    <property type="entry name" value="MFS"/>
</dbReference>
<evidence type="ECO:0000259" key="3">
    <source>
        <dbReference type="PROSITE" id="PS50850"/>
    </source>
</evidence>
<reference evidence="4 5" key="1">
    <citation type="journal article" date="2021" name="Elife">
        <title>Chloroplast acquisition without the gene transfer in kleptoplastic sea slugs, Plakobranchus ocellatus.</title>
        <authorList>
            <person name="Maeda T."/>
            <person name="Takahashi S."/>
            <person name="Yoshida T."/>
            <person name="Shimamura S."/>
            <person name="Takaki Y."/>
            <person name="Nagai Y."/>
            <person name="Toyoda A."/>
            <person name="Suzuki Y."/>
            <person name="Arimoto A."/>
            <person name="Ishii H."/>
            <person name="Satoh N."/>
            <person name="Nishiyama T."/>
            <person name="Hasebe M."/>
            <person name="Maruyama T."/>
            <person name="Minagawa J."/>
            <person name="Obokata J."/>
            <person name="Shigenobu S."/>
        </authorList>
    </citation>
    <scope>NUCLEOTIDE SEQUENCE [LARGE SCALE GENOMIC DNA]</scope>
</reference>
<evidence type="ECO:0000256" key="2">
    <source>
        <dbReference type="SAM" id="Phobius"/>
    </source>
</evidence>
<dbReference type="PANTHER" id="PTHR11360">
    <property type="entry name" value="MONOCARBOXYLATE TRANSPORTER"/>
    <property type="match status" value="1"/>
</dbReference>
<evidence type="ECO:0000313" key="5">
    <source>
        <dbReference type="Proteomes" id="UP000735302"/>
    </source>
</evidence>
<name>A0AAV4E0W9_9GAST</name>
<dbReference type="Gene3D" id="1.20.1250.20">
    <property type="entry name" value="MFS general substrate transporter like domains"/>
    <property type="match status" value="1"/>
</dbReference>
<feature type="transmembrane region" description="Helical" evidence="2">
    <location>
        <begin position="141"/>
        <end position="161"/>
    </location>
</feature>
<feature type="transmembrane region" description="Helical" evidence="2">
    <location>
        <begin position="18"/>
        <end position="36"/>
    </location>
</feature>
<dbReference type="EMBL" id="BLXT01008590">
    <property type="protein sequence ID" value="GFO50232.1"/>
    <property type="molecule type" value="Genomic_DNA"/>
</dbReference>
<dbReference type="InterPro" id="IPR036259">
    <property type="entry name" value="MFS_trans_sf"/>
</dbReference>
<feature type="transmembrane region" description="Helical" evidence="2">
    <location>
        <begin position="48"/>
        <end position="65"/>
    </location>
</feature>
<feature type="domain" description="Major facilitator superfamily (MFS) profile" evidence="3">
    <location>
        <begin position="1"/>
        <end position="163"/>
    </location>
</feature>
<dbReference type="InterPro" id="IPR020846">
    <property type="entry name" value="MFS_dom"/>
</dbReference>
<dbReference type="Pfam" id="PF07690">
    <property type="entry name" value="MFS_1"/>
    <property type="match status" value="1"/>
</dbReference>
<dbReference type="PROSITE" id="PS50850">
    <property type="entry name" value="MFS"/>
    <property type="match status" value="1"/>
</dbReference>
<dbReference type="Proteomes" id="UP000735302">
    <property type="component" value="Unassembled WGS sequence"/>
</dbReference>
<accession>A0AAV4E0W9</accession>
<evidence type="ECO:0000313" key="4">
    <source>
        <dbReference type="EMBL" id="GFO50232.1"/>
    </source>
</evidence>
<dbReference type="PANTHER" id="PTHR11360:SF284">
    <property type="entry name" value="EG:103B4.3 PROTEIN-RELATED"/>
    <property type="match status" value="1"/>
</dbReference>
<dbReference type="InterPro" id="IPR050327">
    <property type="entry name" value="Proton-linked_MCT"/>
</dbReference>
<keyword evidence="5" id="KW-1185">Reference proteome</keyword>
<evidence type="ECO:0000256" key="1">
    <source>
        <dbReference type="ARBA" id="ARBA00004141"/>
    </source>
</evidence>